<accession>A0A7D5Z3J2</accession>
<gene>
    <name evidence="1" type="ORF">HZU75_08795</name>
</gene>
<protein>
    <submittedName>
        <fullName evidence="1">Uncharacterized protein</fullName>
    </submittedName>
</protein>
<keyword evidence="2" id="KW-1185">Reference proteome</keyword>
<organism evidence="1 2">
    <name type="scientific">Chitinibacter fontanus</name>
    <dbReference type="NCBI Taxonomy" id="1737446"/>
    <lineage>
        <taxon>Bacteria</taxon>
        <taxon>Pseudomonadati</taxon>
        <taxon>Pseudomonadota</taxon>
        <taxon>Betaproteobacteria</taxon>
        <taxon>Neisseriales</taxon>
        <taxon>Chitinibacteraceae</taxon>
        <taxon>Chitinibacter</taxon>
    </lineage>
</organism>
<dbReference type="RefSeq" id="WP_180305731.1">
    <property type="nucleotide sequence ID" value="NZ_CP058952.1"/>
</dbReference>
<reference evidence="1 2" key="1">
    <citation type="journal article" date="2016" name="Int. J. Syst. Evol. Microbiol.">
        <title>Chitinibacter fontanus sp. nov., isolated from a spring.</title>
        <authorList>
            <person name="Sheu S.Y."/>
            <person name="Li Y.S."/>
            <person name="Young C.C."/>
            <person name="Chen W.M."/>
        </authorList>
    </citation>
    <scope>NUCLEOTIDE SEQUENCE [LARGE SCALE GENOMIC DNA]</scope>
    <source>
        <strain evidence="1 2">STM-7</strain>
    </source>
</reference>
<proteinExistence type="predicted"/>
<evidence type="ECO:0000313" key="1">
    <source>
        <dbReference type="EMBL" id="QLI81621.1"/>
    </source>
</evidence>
<dbReference type="EMBL" id="CP058952">
    <property type="protein sequence ID" value="QLI81621.1"/>
    <property type="molecule type" value="Genomic_DNA"/>
</dbReference>
<evidence type="ECO:0000313" key="2">
    <source>
        <dbReference type="Proteomes" id="UP000510822"/>
    </source>
</evidence>
<sequence>MSIKSKLFYSALELLLKWVLKKKGGHSGTHFGSYGQQRHDGHSQFGSKKYYGKKPYYKKKSWFD</sequence>
<dbReference type="KEGG" id="cfon:HZU75_08795"/>
<name>A0A7D5Z3J2_9NEIS</name>
<dbReference type="AlphaFoldDB" id="A0A7D5Z3J2"/>
<dbReference type="Proteomes" id="UP000510822">
    <property type="component" value="Chromosome"/>
</dbReference>